<proteinExistence type="predicted"/>
<accession>A0A9J6ZH70</accession>
<dbReference type="Proteomes" id="UP001056756">
    <property type="component" value="Chromosome"/>
</dbReference>
<dbReference type="EMBL" id="CP097899">
    <property type="protein sequence ID" value="URN95073.1"/>
    <property type="molecule type" value="Genomic_DNA"/>
</dbReference>
<sequence length="95" mass="11218">MKVLLMSLVILIVCIVSAWYWLKRKQTASNDNSDEQRTISETYQSPDQDWFHINGKKDSFIISKNEDHEFLVENGRIVASRNRSKSQQFIYYKGE</sequence>
<name>A0A9J6ZH70_9BACL</name>
<reference evidence="1" key="1">
    <citation type="submission" date="2022-05" db="EMBL/GenBank/DDBJ databases">
        <title>Novel bacterial taxa in a minimal lignocellulolytic consortium and its capacity to transform plastics disclosed by genome-resolved metagenomics.</title>
        <authorList>
            <person name="Rodriguez C.A.D."/>
            <person name="Diaz-Garcia L."/>
            <person name="Herrera K."/>
            <person name="Tarazona N.A."/>
            <person name="Sproer C."/>
            <person name="Overmann J."/>
            <person name="Jimenez D.J."/>
        </authorList>
    </citation>
    <scope>NUCLEOTIDE SEQUENCE</scope>
    <source>
        <strain evidence="1">MAG5</strain>
    </source>
</reference>
<evidence type="ECO:0000313" key="1">
    <source>
        <dbReference type="EMBL" id="URN95073.1"/>
    </source>
</evidence>
<organism evidence="1 2">
    <name type="scientific">Candidatus Pristimantibacillus lignocellulolyticus</name>
    <dbReference type="NCBI Taxonomy" id="2994561"/>
    <lineage>
        <taxon>Bacteria</taxon>
        <taxon>Bacillati</taxon>
        <taxon>Bacillota</taxon>
        <taxon>Bacilli</taxon>
        <taxon>Bacillales</taxon>
        <taxon>Paenibacillaceae</taxon>
        <taxon>Candidatus Pristimantibacillus</taxon>
    </lineage>
</organism>
<gene>
    <name evidence="1" type="ORF">NAG76_02100</name>
</gene>
<dbReference type="AlphaFoldDB" id="A0A9J6ZH70"/>
<dbReference type="KEGG" id="plig:NAG76_02100"/>
<protein>
    <submittedName>
        <fullName evidence="1">Uncharacterized protein</fullName>
    </submittedName>
</protein>
<evidence type="ECO:0000313" key="2">
    <source>
        <dbReference type="Proteomes" id="UP001056756"/>
    </source>
</evidence>